<dbReference type="Proteomes" id="UP001293254">
    <property type="component" value="Unassembled WGS sequence"/>
</dbReference>
<accession>A0AAE1Z4A2</accession>
<proteinExistence type="predicted"/>
<comment type="caution">
    <text evidence="1">The sequence shown here is derived from an EMBL/GenBank/DDBJ whole genome shotgun (WGS) entry which is preliminary data.</text>
</comment>
<evidence type="ECO:0000313" key="2">
    <source>
        <dbReference type="Proteomes" id="UP001293254"/>
    </source>
</evidence>
<sequence>MEYLQEFRDVSGLVVSSAKLNIFTASIQQNELDCILEETQFAKGEMPVWYLGIPLVAKRLSITDFSLLIDRIGTCIHKWMAKSLSFVPAETHPFGLFFVIPREHRLIGRKFVTLRKKAALVSDTFNPGMSPYLPEFCGIFTVKQTHCGFSRLTVST</sequence>
<dbReference type="PANTHER" id="PTHR33116">
    <property type="entry name" value="REVERSE TRANSCRIPTASE ZINC-BINDING DOMAIN-CONTAINING PROTEIN-RELATED-RELATED"/>
    <property type="match status" value="1"/>
</dbReference>
<name>A0AAE1Z4A2_9LAMI</name>
<evidence type="ECO:0008006" key="3">
    <source>
        <dbReference type="Google" id="ProtNLM"/>
    </source>
</evidence>
<keyword evidence="2" id="KW-1185">Reference proteome</keyword>
<reference evidence="1" key="1">
    <citation type="submission" date="2020-06" db="EMBL/GenBank/DDBJ databases">
        <authorList>
            <person name="Li T."/>
            <person name="Hu X."/>
            <person name="Zhang T."/>
            <person name="Song X."/>
            <person name="Zhang H."/>
            <person name="Dai N."/>
            <person name="Sheng W."/>
            <person name="Hou X."/>
            <person name="Wei L."/>
        </authorList>
    </citation>
    <scope>NUCLEOTIDE SEQUENCE</scope>
    <source>
        <strain evidence="1">3651</strain>
        <tissue evidence="1">Leaf</tissue>
    </source>
</reference>
<reference evidence="1" key="2">
    <citation type="journal article" date="2024" name="Plant">
        <title>Genomic evolution and insights into agronomic trait innovations of Sesamum species.</title>
        <authorList>
            <person name="Miao H."/>
            <person name="Wang L."/>
            <person name="Qu L."/>
            <person name="Liu H."/>
            <person name="Sun Y."/>
            <person name="Le M."/>
            <person name="Wang Q."/>
            <person name="Wei S."/>
            <person name="Zheng Y."/>
            <person name="Lin W."/>
            <person name="Duan Y."/>
            <person name="Cao H."/>
            <person name="Xiong S."/>
            <person name="Wang X."/>
            <person name="Wei L."/>
            <person name="Li C."/>
            <person name="Ma Q."/>
            <person name="Ju M."/>
            <person name="Zhao R."/>
            <person name="Li G."/>
            <person name="Mu C."/>
            <person name="Tian Q."/>
            <person name="Mei H."/>
            <person name="Zhang T."/>
            <person name="Gao T."/>
            <person name="Zhang H."/>
        </authorList>
    </citation>
    <scope>NUCLEOTIDE SEQUENCE</scope>
    <source>
        <strain evidence="1">3651</strain>
    </source>
</reference>
<dbReference type="AlphaFoldDB" id="A0AAE1Z4A2"/>
<dbReference type="EMBL" id="JACGWO010000001">
    <property type="protein sequence ID" value="KAK4441671.1"/>
    <property type="molecule type" value="Genomic_DNA"/>
</dbReference>
<gene>
    <name evidence="1" type="ORF">Salat_0502000</name>
</gene>
<dbReference type="PANTHER" id="PTHR33116:SF80">
    <property type="entry name" value="REVERSE TRANSCRIPTASE ZINC-BINDING DOMAIN-CONTAINING PROTEIN"/>
    <property type="match status" value="1"/>
</dbReference>
<evidence type="ECO:0000313" key="1">
    <source>
        <dbReference type="EMBL" id="KAK4441671.1"/>
    </source>
</evidence>
<protein>
    <recommendedName>
        <fullName evidence="3">Reverse transcriptase</fullName>
    </recommendedName>
</protein>
<organism evidence="1 2">
    <name type="scientific">Sesamum alatum</name>
    <dbReference type="NCBI Taxonomy" id="300844"/>
    <lineage>
        <taxon>Eukaryota</taxon>
        <taxon>Viridiplantae</taxon>
        <taxon>Streptophyta</taxon>
        <taxon>Embryophyta</taxon>
        <taxon>Tracheophyta</taxon>
        <taxon>Spermatophyta</taxon>
        <taxon>Magnoliopsida</taxon>
        <taxon>eudicotyledons</taxon>
        <taxon>Gunneridae</taxon>
        <taxon>Pentapetalae</taxon>
        <taxon>asterids</taxon>
        <taxon>lamiids</taxon>
        <taxon>Lamiales</taxon>
        <taxon>Pedaliaceae</taxon>
        <taxon>Sesamum</taxon>
    </lineage>
</organism>